<dbReference type="UniPathway" id="UPA00077">
    <property type="reaction ID" value="UER00156"/>
</dbReference>
<dbReference type="InterPro" id="IPR000489">
    <property type="entry name" value="Pterin-binding_dom"/>
</dbReference>
<comment type="caution">
    <text evidence="14">The sequence shown here is derived from an EMBL/GenBank/DDBJ whole genome shotgun (WGS) entry which is preliminary data.</text>
</comment>
<dbReference type="PROSITE" id="PS50972">
    <property type="entry name" value="PTERIN_BINDING"/>
    <property type="match status" value="1"/>
</dbReference>
<keyword evidence="9 12" id="KW-0460">Magnesium</keyword>
<comment type="similarity">
    <text evidence="4 12">Belongs to the DHPS family.</text>
</comment>
<accession>A0A7Y0L1U6</accession>
<feature type="domain" description="Pterin-binding" evidence="13">
    <location>
        <begin position="18"/>
        <end position="269"/>
    </location>
</feature>
<dbReference type="InterPro" id="IPR045031">
    <property type="entry name" value="DHP_synth-like"/>
</dbReference>
<comment type="cofactor">
    <cofactor evidence="2 12">
        <name>Mg(2+)</name>
        <dbReference type="ChEBI" id="CHEBI:18420"/>
    </cofactor>
</comment>
<evidence type="ECO:0000256" key="11">
    <source>
        <dbReference type="ARBA" id="ARBA00030193"/>
    </source>
</evidence>
<reference evidence="14 15" key="1">
    <citation type="submission" date="2020-04" db="EMBL/GenBank/DDBJ databases">
        <authorList>
            <person name="Zhang R."/>
            <person name="Schippers A."/>
        </authorList>
    </citation>
    <scope>NUCLEOTIDE SEQUENCE [LARGE SCALE GENOMIC DNA]</scope>
    <source>
        <strain evidence="14 15">DSM 109850</strain>
    </source>
</reference>
<keyword evidence="8 12" id="KW-0479">Metal-binding</keyword>
<dbReference type="InterPro" id="IPR011005">
    <property type="entry name" value="Dihydropteroate_synth-like_sf"/>
</dbReference>
<evidence type="ECO:0000256" key="8">
    <source>
        <dbReference type="ARBA" id="ARBA00022723"/>
    </source>
</evidence>
<dbReference type="Pfam" id="PF00809">
    <property type="entry name" value="Pterin_bind"/>
    <property type="match status" value="1"/>
</dbReference>
<name>A0A7Y0L1U6_9FIRM</name>
<dbReference type="RefSeq" id="WP_169096859.1">
    <property type="nucleotide sequence ID" value="NZ_JABBVZ010000008.1"/>
</dbReference>
<comment type="pathway">
    <text evidence="3 12">Cofactor biosynthesis; tetrahydrofolate biosynthesis; 7,8-dihydrofolate from 2-amino-4-hydroxy-6-hydroxymethyl-7,8-dihydropteridine diphosphate and 4-aminobenzoate: step 1/2.</text>
</comment>
<gene>
    <name evidence="14" type="primary">folP</name>
    <name evidence="14" type="ORF">HIJ39_03750</name>
</gene>
<evidence type="ECO:0000256" key="6">
    <source>
        <dbReference type="ARBA" id="ARBA00016919"/>
    </source>
</evidence>
<organism evidence="14 15">
    <name type="scientific">Sulfobacillus harzensis</name>
    <dbReference type="NCBI Taxonomy" id="2729629"/>
    <lineage>
        <taxon>Bacteria</taxon>
        <taxon>Bacillati</taxon>
        <taxon>Bacillota</taxon>
        <taxon>Clostridia</taxon>
        <taxon>Eubacteriales</taxon>
        <taxon>Clostridiales Family XVII. Incertae Sedis</taxon>
        <taxon>Sulfobacillus</taxon>
    </lineage>
</organism>
<evidence type="ECO:0000256" key="12">
    <source>
        <dbReference type="RuleBase" id="RU361205"/>
    </source>
</evidence>
<comment type="catalytic activity">
    <reaction evidence="1">
        <text>(7,8-dihydropterin-6-yl)methyl diphosphate + 4-aminobenzoate = 7,8-dihydropteroate + diphosphate</text>
        <dbReference type="Rhea" id="RHEA:19949"/>
        <dbReference type="ChEBI" id="CHEBI:17836"/>
        <dbReference type="ChEBI" id="CHEBI:17839"/>
        <dbReference type="ChEBI" id="CHEBI:33019"/>
        <dbReference type="ChEBI" id="CHEBI:72950"/>
        <dbReference type="EC" id="2.5.1.15"/>
    </reaction>
</comment>
<proteinExistence type="inferred from homology"/>
<dbReference type="PANTHER" id="PTHR20941:SF1">
    <property type="entry name" value="FOLIC ACID SYNTHESIS PROTEIN FOL1"/>
    <property type="match status" value="1"/>
</dbReference>
<dbReference type="SUPFAM" id="SSF51717">
    <property type="entry name" value="Dihydropteroate synthetase-like"/>
    <property type="match status" value="1"/>
</dbReference>
<dbReference type="PANTHER" id="PTHR20941">
    <property type="entry name" value="FOLATE SYNTHESIS PROTEINS"/>
    <property type="match status" value="1"/>
</dbReference>
<evidence type="ECO:0000256" key="4">
    <source>
        <dbReference type="ARBA" id="ARBA00009503"/>
    </source>
</evidence>
<evidence type="ECO:0000256" key="10">
    <source>
        <dbReference type="ARBA" id="ARBA00022909"/>
    </source>
</evidence>
<comment type="function">
    <text evidence="12">Catalyzes the condensation of para-aminobenzoate (pABA) with 6-hydroxymethyl-7,8-dihydropterin diphosphate (DHPt-PP) to form 7,8-dihydropteroate (H2Pte), the immediate precursor of folate derivatives.</text>
</comment>
<keyword evidence="7 12" id="KW-0808">Transferase</keyword>
<dbReference type="GO" id="GO:0005829">
    <property type="term" value="C:cytosol"/>
    <property type="evidence" value="ECO:0007669"/>
    <property type="project" value="TreeGrafter"/>
</dbReference>
<evidence type="ECO:0000256" key="1">
    <source>
        <dbReference type="ARBA" id="ARBA00000012"/>
    </source>
</evidence>
<evidence type="ECO:0000313" key="14">
    <source>
        <dbReference type="EMBL" id="NMP21472.1"/>
    </source>
</evidence>
<dbReference type="GO" id="GO:0046872">
    <property type="term" value="F:metal ion binding"/>
    <property type="evidence" value="ECO:0007669"/>
    <property type="project" value="UniProtKB-KW"/>
</dbReference>
<dbReference type="EC" id="2.5.1.15" evidence="5 12"/>
<dbReference type="GO" id="GO:0004156">
    <property type="term" value="F:dihydropteroate synthase activity"/>
    <property type="evidence" value="ECO:0007669"/>
    <property type="project" value="UniProtKB-EC"/>
</dbReference>
<evidence type="ECO:0000256" key="3">
    <source>
        <dbReference type="ARBA" id="ARBA00004763"/>
    </source>
</evidence>
<evidence type="ECO:0000256" key="9">
    <source>
        <dbReference type="ARBA" id="ARBA00022842"/>
    </source>
</evidence>
<protein>
    <recommendedName>
        <fullName evidence="6 12">Dihydropteroate synthase</fullName>
        <shortName evidence="12">DHPS</shortName>
        <ecNumber evidence="5 12">2.5.1.15</ecNumber>
    </recommendedName>
    <alternativeName>
        <fullName evidence="11 12">Dihydropteroate pyrophosphorylase</fullName>
    </alternativeName>
</protein>
<dbReference type="AlphaFoldDB" id="A0A7Y0L1U6"/>
<sequence>MQRRFHFRSGEWMLGEKVYILGILNVTPDSFSDGSPWHGDPAYQVDKAERLVADGADGLDLGAESTRPGYQSIAPEEEWARLKPVLAAVRQALPTVPLSIDTHKAWVAERALDAGADIINDIWGFSRDVRIASVTARYGAGAVLMYNEDANPRQPVDGERIRQFFLAQSAVAREQGIGAEALLMDPGIGFRIEGDESWRVLRMLDRFRGIGAGLLVGHSRKRFLGQAAGISQASDRDGVTAVLSALLAADGQVDVLRVHNVAQTRQAISIAKQWRRFRGGH</sequence>
<evidence type="ECO:0000313" key="15">
    <source>
        <dbReference type="Proteomes" id="UP000533476"/>
    </source>
</evidence>
<keyword evidence="15" id="KW-1185">Reference proteome</keyword>
<dbReference type="Gene3D" id="3.20.20.20">
    <property type="entry name" value="Dihydropteroate synthase-like"/>
    <property type="match status" value="1"/>
</dbReference>
<evidence type="ECO:0000256" key="2">
    <source>
        <dbReference type="ARBA" id="ARBA00001946"/>
    </source>
</evidence>
<dbReference type="Proteomes" id="UP000533476">
    <property type="component" value="Unassembled WGS sequence"/>
</dbReference>
<evidence type="ECO:0000256" key="5">
    <source>
        <dbReference type="ARBA" id="ARBA00012458"/>
    </source>
</evidence>
<evidence type="ECO:0000256" key="7">
    <source>
        <dbReference type="ARBA" id="ARBA00022679"/>
    </source>
</evidence>
<dbReference type="PROSITE" id="PS00792">
    <property type="entry name" value="DHPS_1"/>
    <property type="match status" value="1"/>
</dbReference>
<dbReference type="InterPro" id="IPR006390">
    <property type="entry name" value="DHP_synth_dom"/>
</dbReference>
<dbReference type="GO" id="GO:0046654">
    <property type="term" value="P:tetrahydrofolate biosynthetic process"/>
    <property type="evidence" value="ECO:0007669"/>
    <property type="project" value="UniProtKB-UniPathway"/>
</dbReference>
<keyword evidence="10 12" id="KW-0289">Folate biosynthesis</keyword>
<evidence type="ECO:0000259" key="13">
    <source>
        <dbReference type="PROSITE" id="PS50972"/>
    </source>
</evidence>
<dbReference type="GO" id="GO:0046656">
    <property type="term" value="P:folic acid biosynthetic process"/>
    <property type="evidence" value="ECO:0007669"/>
    <property type="project" value="UniProtKB-KW"/>
</dbReference>
<dbReference type="EMBL" id="JABBVZ010000008">
    <property type="protein sequence ID" value="NMP21472.1"/>
    <property type="molecule type" value="Genomic_DNA"/>
</dbReference>
<dbReference type="NCBIfam" id="TIGR01496">
    <property type="entry name" value="DHPS"/>
    <property type="match status" value="1"/>
</dbReference>